<organism evidence="1 2">
    <name type="scientific">Holothuria leucospilota</name>
    <name type="common">Black long sea cucumber</name>
    <name type="synonym">Mertensiothuria leucospilota</name>
    <dbReference type="NCBI Taxonomy" id="206669"/>
    <lineage>
        <taxon>Eukaryota</taxon>
        <taxon>Metazoa</taxon>
        <taxon>Echinodermata</taxon>
        <taxon>Eleutherozoa</taxon>
        <taxon>Echinozoa</taxon>
        <taxon>Holothuroidea</taxon>
        <taxon>Aspidochirotacea</taxon>
        <taxon>Aspidochirotida</taxon>
        <taxon>Holothuriidae</taxon>
        <taxon>Holothuria</taxon>
    </lineage>
</organism>
<sequence length="54" mass="6014">MGLLSGNHHKRHSDEKLIILCLADLLGDSIRLKIKNGKLLLGDSQLRISPTYFA</sequence>
<keyword evidence="2" id="KW-1185">Reference proteome</keyword>
<gene>
    <name evidence="1" type="ORF">HOLleu_16103</name>
</gene>
<evidence type="ECO:0000313" key="1">
    <source>
        <dbReference type="EMBL" id="KAJ8038630.1"/>
    </source>
</evidence>
<dbReference type="EMBL" id="JAIZAY010000007">
    <property type="protein sequence ID" value="KAJ8038630.1"/>
    <property type="molecule type" value="Genomic_DNA"/>
</dbReference>
<comment type="caution">
    <text evidence="1">The sequence shown here is derived from an EMBL/GenBank/DDBJ whole genome shotgun (WGS) entry which is preliminary data.</text>
</comment>
<reference evidence="1" key="1">
    <citation type="submission" date="2021-10" db="EMBL/GenBank/DDBJ databases">
        <title>Tropical sea cucumber genome reveals ecological adaptation and Cuvierian tubules defense mechanism.</title>
        <authorList>
            <person name="Chen T."/>
        </authorList>
    </citation>
    <scope>NUCLEOTIDE SEQUENCE</scope>
    <source>
        <strain evidence="1">Nanhai2018</strain>
        <tissue evidence="1">Muscle</tissue>
    </source>
</reference>
<proteinExistence type="predicted"/>
<accession>A0A9Q1C5N0</accession>
<protein>
    <submittedName>
        <fullName evidence="1">Uncharacterized protein</fullName>
    </submittedName>
</protein>
<name>A0A9Q1C5N0_HOLLE</name>
<dbReference type="AlphaFoldDB" id="A0A9Q1C5N0"/>
<evidence type="ECO:0000313" key="2">
    <source>
        <dbReference type="Proteomes" id="UP001152320"/>
    </source>
</evidence>
<dbReference type="Proteomes" id="UP001152320">
    <property type="component" value="Chromosome 7"/>
</dbReference>